<keyword evidence="2" id="KW-1185">Reference proteome</keyword>
<dbReference type="EMBL" id="CM042039">
    <property type="protein sequence ID" value="KAI3727425.1"/>
    <property type="molecule type" value="Genomic_DNA"/>
</dbReference>
<comment type="caution">
    <text evidence="1">The sequence shown here is derived from an EMBL/GenBank/DDBJ whole genome shotgun (WGS) entry which is preliminary data.</text>
</comment>
<proteinExistence type="predicted"/>
<reference evidence="1 2" key="2">
    <citation type="journal article" date="2022" name="Mol. Ecol. Resour.">
        <title>The genomes of chicory, endive, great burdock and yacon provide insights into Asteraceae paleo-polyploidization history and plant inulin production.</title>
        <authorList>
            <person name="Fan W."/>
            <person name="Wang S."/>
            <person name="Wang H."/>
            <person name="Wang A."/>
            <person name="Jiang F."/>
            <person name="Liu H."/>
            <person name="Zhao H."/>
            <person name="Xu D."/>
            <person name="Zhang Y."/>
        </authorList>
    </citation>
    <scope>NUCLEOTIDE SEQUENCE [LARGE SCALE GENOMIC DNA]</scope>
    <source>
        <strain evidence="2">cv. Yunnan</strain>
        <tissue evidence="1">Leaves</tissue>
    </source>
</reference>
<gene>
    <name evidence="1" type="ORF">L1987_67239</name>
</gene>
<sequence>MLYTQTMGFNEFRMGRAKENTARIAGKSIKLKNRAVKNIYDELAARETRLKEIVSNITKTDDNSILVTSILNMSRQKVTKFSAKVNELGEVSIDENMIESGAKSVQENLAVDNPMGVSYAKMLTGVADKGSSQEKIQFYPPTITKEGIRMAVIDSNCIGNPVTFDKVTKHKCPHRKEAGGYARVLVELKVETELEKNVKVWYQGVDGVEEKCLTIEVDYQNVPPRCDFCKVFGHPFKQCRERPLTAEEKCDLEADAEKMKHKGKTPNIIRSMVEEEDGFTVVTRRKGGTKPHGSGMGQIQRERYQVNQNKSVPVHQRNIVKRNGPDTIATQDNGAGSGMQNNQTILNEAQDKEQTGQNSDEGIGCMHSGAMEIDPRNSVKAIHNKPRISSTSVVETANRFILLDDEGKELDEGATVGVQESNKDGIDSNMNAGWIKKQERILNTQYNELVNQSQRFEAKKYVQERLVPLSNILSSWSTRQKEYFRLLCNLHDFGDGYRAAAWDQPLSTNSDHVNIMDTGEVMIEAEPEKEGLSDPMLLDKGHPPINLNVENQGMEAGLSNETYKN</sequence>
<evidence type="ECO:0000313" key="1">
    <source>
        <dbReference type="EMBL" id="KAI3727425.1"/>
    </source>
</evidence>
<evidence type="ECO:0000313" key="2">
    <source>
        <dbReference type="Proteomes" id="UP001056120"/>
    </source>
</evidence>
<name>A0ACB9BZN5_9ASTR</name>
<organism evidence="1 2">
    <name type="scientific">Smallanthus sonchifolius</name>
    <dbReference type="NCBI Taxonomy" id="185202"/>
    <lineage>
        <taxon>Eukaryota</taxon>
        <taxon>Viridiplantae</taxon>
        <taxon>Streptophyta</taxon>
        <taxon>Embryophyta</taxon>
        <taxon>Tracheophyta</taxon>
        <taxon>Spermatophyta</taxon>
        <taxon>Magnoliopsida</taxon>
        <taxon>eudicotyledons</taxon>
        <taxon>Gunneridae</taxon>
        <taxon>Pentapetalae</taxon>
        <taxon>asterids</taxon>
        <taxon>campanulids</taxon>
        <taxon>Asterales</taxon>
        <taxon>Asteraceae</taxon>
        <taxon>Asteroideae</taxon>
        <taxon>Heliantheae alliance</taxon>
        <taxon>Millerieae</taxon>
        <taxon>Smallanthus</taxon>
    </lineage>
</organism>
<reference evidence="2" key="1">
    <citation type="journal article" date="2022" name="Mol. Ecol. Resour.">
        <title>The genomes of chicory, endive, great burdock and yacon provide insights into Asteraceae palaeo-polyploidization history and plant inulin production.</title>
        <authorList>
            <person name="Fan W."/>
            <person name="Wang S."/>
            <person name="Wang H."/>
            <person name="Wang A."/>
            <person name="Jiang F."/>
            <person name="Liu H."/>
            <person name="Zhao H."/>
            <person name="Xu D."/>
            <person name="Zhang Y."/>
        </authorList>
    </citation>
    <scope>NUCLEOTIDE SEQUENCE [LARGE SCALE GENOMIC DNA]</scope>
    <source>
        <strain evidence="2">cv. Yunnan</strain>
    </source>
</reference>
<accession>A0ACB9BZN5</accession>
<dbReference type="Proteomes" id="UP001056120">
    <property type="component" value="Linkage Group LG22"/>
</dbReference>
<protein>
    <submittedName>
        <fullName evidence="1">Uncharacterized protein</fullName>
    </submittedName>
</protein>